<feature type="domain" description="Gfo/Idh/MocA-like oxidoreductase N-terminal" evidence="3">
    <location>
        <begin position="131"/>
        <end position="243"/>
    </location>
</feature>
<dbReference type="Gene3D" id="3.40.50.720">
    <property type="entry name" value="NAD(P)-binding Rossmann-like Domain"/>
    <property type="match status" value="1"/>
</dbReference>
<sequence>MVKVITYGTYDLLHYGHIKLLERAKALGDYLIVGVTADDFDRQRGKINVQQTLEERVAAVKATGIADKIIVEEYEGQKIDDIKRYEVDIFTVGSDWEGYFDYLNEFCKVVYLPRTQGVSSSDLRAEKGSVKIGMLGYSSFLDKVYNESKFVNAVNVTALCSSDFTKLEEVQKEISFSTDCYGAMLDNVDAVYIHSHPTLHYDEICHALKKGKHVLCESPIALQKKQYDELIQLAEKNNLILMEAIRTAYMLAYSRLLLIVKSGKIGKVVSVDATCTSLRTYGNFGEKSKKWGSMEGWGPTALLPIFQILGTDYTEINFFTVEDKSYPGTDAFTKVNLNYPDVTATIKVGTGVKSEGELIVSGTKGYIYVPAPWWKTDYFEVRYENPENNKRQFYQLEGDGIRYELVEFAHAIQNGNAEFYINRNVTKAIVGVMEKFRNRNC</sequence>
<dbReference type="InterPro" id="IPR014729">
    <property type="entry name" value="Rossmann-like_a/b/a_fold"/>
</dbReference>
<dbReference type="EMBL" id="VUMO01000008">
    <property type="protein sequence ID" value="MSS20129.1"/>
    <property type="molecule type" value="Genomic_DNA"/>
</dbReference>
<dbReference type="InterPro" id="IPR000683">
    <property type="entry name" value="Gfo/Idh/MocA-like_OxRdtase_N"/>
</dbReference>
<dbReference type="InterPro" id="IPR050984">
    <property type="entry name" value="Gfo/Idh/MocA_domain"/>
</dbReference>
<comment type="caution">
    <text evidence="5">The sequence shown here is derived from an EMBL/GenBank/DDBJ whole genome shotgun (WGS) entry which is preliminary data.</text>
</comment>
<gene>
    <name evidence="5" type="ORF">FYJ52_06925</name>
</gene>
<evidence type="ECO:0000313" key="5">
    <source>
        <dbReference type="EMBL" id="MSS20129.1"/>
    </source>
</evidence>
<evidence type="ECO:0000259" key="4">
    <source>
        <dbReference type="Pfam" id="PF01467"/>
    </source>
</evidence>
<dbReference type="NCBIfam" id="TIGR00125">
    <property type="entry name" value="cyt_tran_rel"/>
    <property type="match status" value="1"/>
</dbReference>
<dbReference type="GO" id="GO:0016779">
    <property type="term" value="F:nucleotidyltransferase activity"/>
    <property type="evidence" value="ECO:0007669"/>
    <property type="project" value="UniProtKB-KW"/>
</dbReference>
<proteinExistence type="inferred from homology"/>
<dbReference type="Pfam" id="PF01408">
    <property type="entry name" value="GFO_IDH_MocA"/>
    <property type="match status" value="1"/>
</dbReference>
<organism evidence="5 6">
    <name type="scientific">Pseudoramibacter porci</name>
    <dbReference type="NCBI Taxonomy" id="2606631"/>
    <lineage>
        <taxon>Bacteria</taxon>
        <taxon>Bacillati</taxon>
        <taxon>Bacillota</taxon>
        <taxon>Clostridia</taxon>
        <taxon>Eubacteriales</taxon>
        <taxon>Eubacteriaceae</taxon>
        <taxon>Pseudoramibacter</taxon>
    </lineage>
</organism>
<keyword evidence="2" id="KW-0560">Oxidoreductase</keyword>
<dbReference type="PANTHER" id="PTHR22604">
    <property type="entry name" value="OXIDOREDUCTASES"/>
    <property type="match status" value="1"/>
</dbReference>
<dbReference type="Gene3D" id="3.40.50.620">
    <property type="entry name" value="HUPs"/>
    <property type="match status" value="1"/>
</dbReference>
<dbReference type="SUPFAM" id="SSF55347">
    <property type="entry name" value="Glyceraldehyde-3-phosphate dehydrogenase-like, C-terminal domain"/>
    <property type="match status" value="1"/>
</dbReference>
<accession>A0A7X2NGM8</accession>
<evidence type="ECO:0000259" key="3">
    <source>
        <dbReference type="Pfam" id="PF01408"/>
    </source>
</evidence>
<dbReference type="Gene3D" id="3.30.360.10">
    <property type="entry name" value="Dihydrodipicolinate Reductase, domain 2"/>
    <property type="match status" value="1"/>
</dbReference>
<dbReference type="InterPro" id="IPR036291">
    <property type="entry name" value="NAD(P)-bd_dom_sf"/>
</dbReference>
<dbReference type="Proteomes" id="UP000461754">
    <property type="component" value="Unassembled WGS sequence"/>
</dbReference>
<keyword evidence="6" id="KW-1185">Reference proteome</keyword>
<feature type="domain" description="Cytidyltransferase-like" evidence="4">
    <location>
        <begin position="5"/>
        <end position="125"/>
    </location>
</feature>
<dbReference type="InterPro" id="IPR004821">
    <property type="entry name" value="Cyt_trans-like"/>
</dbReference>
<dbReference type="RefSeq" id="WP_154576507.1">
    <property type="nucleotide sequence ID" value="NZ_VUMO01000008.1"/>
</dbReference>
<evidence type="ECO:0000256" key="1">
    <source>
        <dbReference type="ARBA" id="ARBA00010928"/>
    </source>
</evidence>
<dbReference type="PANTHER" id="PTHR22604:SF105">
    <property type="entry name" value="TRANS-1,2-DIHYDROBENZENE-1,2-DIOL DEHYDROGENASE"/>
    <property type="match status" value="1"/>
</dbReference>
<keyword evidence="5" id="KW-0808">Transferase</keyword>
<keyword evidence="5" id="KW-0548">Nucleotidyltransferase</keyword>
<dbReference type="SUPFAM" id="SSF52374">
    <property type="entry name" value="Nucleotidylyl transferase"/>
    <property type="match status" value="1"/>
</dbReference>
<comment type="similarity">
    <text evidence="1">Belongs to the Gfo/Idh/MocA family.</text>
</comment>
<dbReference type="Pfam" id="PF01467">
    <property type="entry name" value="CTP_transf_like"/>
    <property type="match status" value="1"/>
</dbReference>
<evidence type="ECO:0000256" key="2">
    <source>
        <dbReference type="ARBA" id="ARBA00023002"/>
    </source>
</evidence>
<dbReference type="SUPFAM" id="SSF51735">
    <property type="entry name" value="NAD(P)-binding Rossmann-fold domains"/>
    <property type="match status" value="1"/>
</dbReference>
<evidence type="ECO:0000313" key="6">
    <source>
        <dbReference type="Proteomes" id="UP000461754"/>
    </source>
</evidence>
<dbReference type="GO" id="GO:0000166">
    <property type="term" value="F:nucleotide binding"/>
    <property type="evidence" value="ECO:0007669"/>
    <property type="project" value="InterPro"/>
</dbReference>
<dbReference type="GO" id="GO:0016491">
    <property type="term" value="F:oxidoreductase activity"/>
    <property type="evidence" value="ECO:0007669"/>
    <property type="project" value="UniProtKB-KW"/>
</dbReference>
<dbReference type="AlphaFoldDB" id="A0A7X2NGM8"/>
<name>A0A7X2NGM8_9FIRM</name>
<protein>
    <submittedName>
        <fullName evidence="5">Adenylyltransferase/cytidyltransferase family protein</fullName>
    </submittedName>
</protein>
<reference evidence="5 6" key="1">
    <citation type="submission" date="2019-08" db="EMBL/GenBank/DDBJ databases">
        <title>In-depth cultivation of the pig gut microbiome towards novel bacterial diversity and tailored functional studies.</title>
        <authorList>
            <person name="Wylensek D."/>
            <person name="Hitch T.C.A."/>
            <person name="Clavel T."/>
        </authorList>
    </citation>
    <scope>NUCLEOTIDE SEQUENCE [LARGE SCALE GENOMIC DNA]</scope>
    <source>
        <strain evidence="5 6">RF-744-FAT-4</strain>
    </source>
</reference>